<dbReference type="InterPro" id="IPR029753">
    <property type="entry name" value="D-isomer_DH_CS"/>
</dbReference>
<dbReference type="PANTHER" id="PTHR43761:SF1">
    <property type="entry name" value="D-ISOMER SPECIFIC 2-HYDROXYACID DEHYDROGENASE CATALYTIC DOMAIN-CONTAINING PROTEIN-RELATED"/>
    <property type="match status" value="1"/>
</dbReference>
<dbReference type="Gene3D" id="3.40.50.720">
    <property type="entry name" value="NAD(P)-binding Rossmann-like Domain"/>
    <property type="match status" value="2"/>
</dbReference>
<dbReference type="InterPro" id="IPR050418">
    <property type="entry name" value="D-iso_2-hydroxyacid_DH_PdxB"/>
</dbReference>
<dbReference type="PROSITE" id="PS00671">
    <property type="entry name" value="D_2_HYDROXYACID_DH_3"/>
    <property type="match status" value="1"/>
</dbReference>
<dbReference type="Proteomes" id="UP000663207">
    <property type="component" value="Chromosome"/>
</dbReference>
<evidence type="ECO:0000259" key="6">
    <source>
        <dbReference type="Pfam" id="PF02826"/>
    </source>
</evidence>
<evidence type="ECO:0000256" key="2">
    <source>
        <dbReference type="ARBA" id="ARBA00023002"/>
    </source>
</evidence>
<keyword evidence="8" id="KW-1185">Reference proteome</keyword>
<dbReference type="InterPro" id="IPR006139">
    <property type="entry name" value="D-isomer_2_OHA_DH_cat_dom"/>
</dbReference>
<evidence type="ECO:0000313" key="7">
    <source>
        <dbReference type="EMBL" id="QSX37912.1"/>
    </source>
</evidence>
<keyword evidence="2 4" id="KW-0560">Oxidoreductase</keyword>
<keyword evidence="3" id="KW-0520">NAD</keyword>
<dbReference type="Pfam" id="PF02826">
    <property type="entry name" value="2-Hacid_dh_C"/>
    <property type="match status" value="1"/>
</dbReference>
<name>A0ABX7R3N7_9GAMM</name>
<evidence type="ECO:0000256" key="1">
    <source>
        <dbReference type="ARBA" id="ARBA00005854"/>
    </source>
</evidence>
<dbReference type="CDD" id="cd12162">
    <property type="entry name" value="2-Hacid_dh_4"/>
    <property type="match status" value="1"/>
</dbReference>
<dbReference type="PROSITE" id="PS00670">
    <property type="entry name" value="D_2_HYDROXYACID_DH_2"/>
    <property type="match status" value="1"/>
</dbReference>
<reference evidence="7 8" key="1">
    <citation type="submission" date="2021-03" db="EMBL/GenBank/DDBJ databases">
        <title>Novel species identification of genus Shewanella.</title>
        <authorList>
            <person name="Liu G."/>
            <person name="Zhang Q."/>
        </authorList>
    </citation>
    <scope>NUCLEOTIDE SEQUENCE [LARGE SCALE GENOMIC DNA]</scope>
    <source>
        <strain evidence="7 8">FJAT-52962</strain>
    </source>
</reference>
<accession>A0ABX7R3N7</accession>
<organism evidence="7 8">
    <name type="scientific">Shewanella sedimentimangrovi</name>
    <dbReference type="NCBI Taxonomy" id="2814293"/>
    <lineage>
        <taxon>Bacteria</taxon>
        <taxon>Pseudomonadati</taxon>
        <taxon>Pseudomonadota</taxon>
        <taxon>Gammaproteobacteria</taxon>
        <taxon>Alteromonadales</taxon>
        <taxon>Shewanellaceae</taxon>
        <taxon>Shewanella</taxon>
    </lineage>
</organism>
<gene>
    <name evidence="7" type="ORF">JYB85_03460</name>
</gene>
<comment type="similarity">
    <text evidence="1 4">Belongs to the D-isomer specific 2-hydroxyacid dehydrogenase family.</text>
</comment>
<dbReference type="InterPro" id="IPR006140">
    <property type="entry name" value="D-isomer_DH_NAD-bd"/>
</dbReference>
<dbReference type="EMBL" id="CP071502">
    <property type="protein sequence ID" value="QSX37912.1"/>
    <property type="molecule type" value="Genomic_DNA"/>
</dbReference>
<dbReference type="PANTHER" id="PTHR43761">
    <property type="entry name" value="D-ISOMER SPECIFIC 2-HYDROXYACID DEHYDROGENASE FAMILY PROTEIN (AFU_ORTHOLOGUE AFUA_1G13630)"/>
    <property type="match status" value="1"/>
</dbReference>
<dbReference type="Pfam" id="PF00389">
    <property type="entry name" value="2-Hacid_dh"/>
    <property type="match status" value="1"/>
</dbReference>
<dbReference type="RefSeq" id="WP_207381079.1">
    <property type="nucleotide sequence ID" value="NZ_CP071502.1"/>
</dbReference>
<dbReference type="SUPFAM" id="SSF52283">
    <property type="entry name" value="Formate/glycerate dehydrogenase catalytic domain-like"/>
    <property type="match status" value="1"/>
</dbReference>
<proteinExistence type="inferred from homology"/>
<evidence type="ECO:0000256" key="4">
    <source>
        <dbReference type="RuleBase" id="RU003719"/>
    </source>
</evidence>
<dbReference type="SUPFAM" id="SSF51735">
    <property type="entry name" value="NAD(P)-binding Rossmann-fold domains"/>
    <property type="match status" value="1"/>
</dbReference>
<dbReference type="InterPro" id="IPR036291">
    <property type="entry name" value="NAD(P)-bd_dom_sf"/>
</dbReference>
<evidence type="ECO:0000313" key="8">
    <source>
        <dbReference type="Proteomes" id="UP000663207"/>
    </source>
</evidence>
<evidence type="ECO:0000259" key="5">
    <source>
        <dbReference type="Pfam" id="PF00389"/>
    </source>
</evidence>
<feature type="domain" description="D-isomer specific 2-hydroxyacid dehydrogenase catalytic" evidence="5">
    <location>
        <begin position="23"/>
        <end position="316"/>
    </location>
</feature>
<feature type="domain" description="D-isomer specific 2-hydroxyacid dehydrogenase NAD-binding" evidence="6">
    <location>
        <begin position="107"/>
        <end position="285"/>
    </location>
</feature>
<sequence length="316" mass="33892">MRLCVLDGYTLNPGDLDWSPLAAICDLQLYDRSAPEEVLSRALGAPMLLTNKTVLNADTLRQLPGLKYIGVLATGTNVVDMEAAKALGIAVTNVPAYGPDAVAQMVFAHILHHVSHLAEHHSAVVAGEWSRSPDFCFTLSQLRSLKGMRLGIVGFGTIGRQVARIGAAFDMELLISSRSRPRDLPNGAKWLPLPELLACADIISLHCPLTPDTRHLINEQTLALMKPGCLLVNTARGDLVDEVALAGALNAGKLQAAVDVLSSEPPRPDNPLLHAANISISPHIAWATLEARQNLMNIAVANVAAFLRGERSNRLV</sequence>
<evidence type="ECO:0000256" key="3">
    <source>
        <dbReference type="ARBA" id="ARBA00023027"/>
    </source>
</evidence>
<protein>
    <submittedName>
        <fullName evidence="7">D-2-hydroxyacid dehydrogenase</fullName>
    </submittedName>
</protein>